<proteinExistence type="predicted"/>
<keyword evidence="2" id="KW-0479">Metal-binding</keyword>
<organism evidence="7 8">
    <name type="scientific">Streptomyces yangpuensis</name>
    <dbReference type="NCBI Taxonomy" id="1648182"/>
    <lineage>
        <taxon>Bacteria</taxon>
        <taxon>Bacillati</taxon>
        <taxon>Actinomycetota</taxon>
        <taxon>Actinomycetes</taxon>
        <taxon>Kitasatosporales</taxon>
        <taxon>Streptomycetaceae</taxon>
        <taxon>Streptomyces</taxon>
    </lineage>
</organism>
<dbReference type="Pfam" id="PF13187">
    <property type="entry name" value="Fer4_9"/>
    <property type="match status" value="1"/>
</dbReference>
<keyword evidence="3" id="KW-0249">Electron transport</keyword>
<evidence type="ECO:0000256" key="1">
    <source>
        <dbReference type="ARBA" id="ARBA00022448"/>
    </source>
</evidence>
<feature type="domain" description="4Fe-4S ferredoxin-type" evidence="6">
    <location>
        <begin position="30"/>
        <end position="61"/>
    </location>
</feature>
<dbReference type="PIRSF" id="PIRSF036548">
    <property type="entry name" value="Fdx_FixX"/>
    <property type="match status" value="1"/>
</dbReference>
<keyword evidence="4" id="KW-0408">Iron</keyword>
<evidence type="ECO:0000256" key="3">
    <source>
        <dbReference type="ARBA" id="ARBA00022982"/>
    </source>
</evidence>
<evidence type="ECO:0000256" key="5">
    <source>
        <dbReference type="ARBA" id="ARBA00023014"/>
    </source>
</evidence>
<dbReference type="Proteomes" id="UP001057738">
    <property type="component" value="Plasmid unnamed1"/>
</dbReference>
<gene>
    <name evidence="7" type="ORF">NRK68_35060</name>
</gene>
<dbReference type="RefSeq" id="WP_257858227.1">
    <property type="nucleotide sequence ID" value="NZ_CP102515.1"/>
</dbReference>
<keyword evidence="7" id="KW-0614">Plasmid</keyword>
<evidence type="ECO:0000259" key="6">
    <source>
        <dbReference type="PROSITE" id="PS51379"/>
    </source>
</evidence>
<dbReference type="PANTHER" id="PTHR43082:SF3">
    <property type="entry name" value="FERREDOXIN-LIKE PROTEIN YDIT"/>
    <property type="match status" value="1"/>
</dbReference>
<evidence type="ECO:0000313" key="7">
    <source>
        <dbReference type="EMBL" id="UUY52481.1"/>
    </source>
</evidence>
<dbReference type="PROSITE" id="PS51379">
    <property type="entry name" value="4FE4S_FER_2"/>
    <property type="match status" value="2"/>
</dbReference>
<dbReference type="Gene3D" id="3.30.70.20">
    <property type="match status" value="1"/>
</dbReference>
<keyword evidence="1" id="KW-0813">Transport</keyword>
<dbReference type="InterPro" id="IPR017896">
    <property type="entry name" value="4Fe4S_Fe-S-bd"/>
</dbReference>
<feature type="domain" description="4Fe-4S ferredoxin-type" evidence="6">
    <location>
        <begin position="62"/>
        <end position="92"/>
    </location>
</feature>
<protein>
    <submittedName>
        <fullName evidence="7">Ferredoxin</fullName>
    </submittedName>
</protein>
<dbReference type="EMBL" id="CP102515">
    <property type="protein sequence ID" value="UUY52481.1"/>
    <property type="molecule type" value="Genomic_DNA"/>
</dbReference>
<dbReference type="InterPro" id="IPR012206">
    <property type="entry name" value="Fd_FixX"/>
</dbReference>
<dbReference type="PANTHER" id="PTHR43082">
    <property type="entry name" value="FERREDOXIN-LIKE"/>
    <property type="match status" value="1"/>
</dbReference>
<evidence type="ECO:0000256" key="4">
    <source>
        <dbReference type="ARBA" id="ARBA00023004"/>
    </source>
</evidence>
<sequence>MTPASPAGDPGRISFEERMSTVDFRVAEQAHITVDTDVCRGCTTRACVHSCPAKLFVPTSDGGILFNYEQCFECGTCYQVCDADGALSWSYPEGGHGVAFRRG</sequence>
<keyword evidence="5" id="KW-0411">Iron-sulfur</keyword>
<dbReference type="SUPFAM" id="SSF54862">
    <property type="entry name" value="4Fe-4S ferredoxins"/>
    <property type="match status" value="1"/>
</dbReference>
<name>A0ABY5Q7P7_9ACTN</name>
<evidence type="ECO:0000256" key="2">
    <source>
        <dbReference type="ARBA" id="ARBA00022723"/>
    </source>
</evidence>
<geneLocation type="plasmid" evidence="7 8">
    <name>unnamed1</name>
</geneLocation>
<evidence type="ECO:0000313" key="8">
    <source>
        <dbReference type="Proteomes" id="UP001057738"/>
    </source>
</evidence>
<dbReference type="GeneID" id="95578761"/>
<accession>A0ABY5Q7P7</accession>
<keyword evidence="8" id="KW-1185">Reference proteome</keyword>
<reference evidence="7" key="1">
    <citation type="submission" date="2022-08" db="EMBL/GenBank/DDBJ databases">
        <authorList>
            <person name="Tian L."/>
        </authorList>
    </citation>
    <scope>NUCLEOTIDE SEQUENCE</scope>
    <source>
        <strain evidence="7">CM253</strain>
        <plasmid evidence="7">unnamed1</plasmid>
    </source>
</reference>